<accession>A0A640NPD0</accession>
<dbReference type="EMBL" id="BLEY01000021">
    <property type="protein sequence ID" value="GEU27891.1"/>
    <property type="molecule type" value="Genomic_DNA"/>
</dbReference>
<sequence>MSYEVTYDENVSNNVQQKNIVVNGRHLYKVYLEKEAYRKNGETGVNYTLDIKCDETGVNVQAVLPHEVLYEINKMIGDSLKF</sequence>
<evidence type="ECO:0000313" key="1">
    <source>
        <dbReference type="EMBL" id="GEU27891.1"/>
    </source>
</evidence>
<comment type="caution">
    <text evidence="1">The sequence shown here is derived from an EMBL/GenBank/DDBJ whole genome shotgun (WGS) entry which is preliminary data.</text>
</comment>
<proteinExistence type="predicted"/>
<dbReference type="AlphaFoldDB" id="A0A640NPD0"/>
<name>A0A640NPD0_BACAN</name>
<organism evidence="1">
    <name type="scientific">Bacillus anthracis</name>
    <name type="common">anthrax bacterium</name>
    <dbReference type="NCBI Taxonomy" id="1392"/>
    <lineage>
        <taxon>Bacteria</taxon>
        <taxon>Bacillati</taxon>
        <taxon>Bacillota</taxon>
        <taxon>Bacilli</taxon>
        <taxon>Bacillales</taxon>
        <taxon>Bacillaceae</taxon>
        <taxon>Bacillus</taxon>
        <taxon>Bacillus cereus group</taxon>
    </lineage>
</organism>
<evidence type="ECO:0008006" key="2">
    <source>
        <dbReference type="Google" id="ProtNLM"/>
    </source>
</evidence>
<reference evidence="1" key="1">
    <citation type="submission" date="2019-12" db="EMBL/GenBank/DDBJ databases">
        <title>Epidemiological and comparative genomic analysis of Bacillus anthracis isolated from northern Vietnam.</title>
        <authorList>
            <person name="Hoang T.T.H."/>
            <person name="Dang D.A."/>
            <person name="Pham M.H."/>
            <person name="Luong M.H."/>
            <person name="Tran N.D."/>
            <person name="Nguyen T.H."/>
            <person name="Nguyen T.T."/>
            <person name="Inoue S."/>
            <person name="Morikawa S."/>
            <person name="Okutani A."/>
        </authorList>
    </citation>
    <scope>NUCLEOTIDE SEQUENCE</scope>
    <source>
        <strain evidence="1">QuyetLC</strain>
    </source>
</reference>
<gene>
    <name evidence="1" type="ORF">QuyetLC_22580</name>
</gene>
<reference evidence="1" key="2">
    <citation type="submission" date="2019-12" db="EMBL/GenBank/DDBJ databases">
        <authorList>
            <person name="Hoang T.H.H."/>
            <person name="Okutani A."/>
        </authorList>
    </citation>
    <scope>NUCLEOTIDE SEQUENCE</scope>
    <source>
        <strain evidence="1">QuyetLC</strain>
    </source>
</reference>
<protein>
    <recommendedName>
        <fullName evidence="2">Lipoprotein</fullName>
    </recommendedName>
</protein>